<feature type="chain" id="PRO_5003521245" description="Outer membrane protein beta-barrel domain-containing protein" evidence="1">
    <location>
        <begin position="24"/>
        <end position="254"/>
    </location>
</feature>
<keyword evidence="3" id="KW-1185">Reference proteome</keyword>
<dbReference type="InParanoid" id="G9EN95"/>
<sequence length="254" mass="27167">MNINNKAHCSFAAIALMCMGAGAAVAGSMGPVASPMSFVATLSAGPVWPTNAGKTQTLILTPDIEKAYIAKKSSQTLADGEFFLGAQTSALPYNLQAQLGVAVATTSQVGLSGIIWDDALPEFDNYAYKYQLRHTHVALKGKLVADRGYFVTPWVSASIGVGFNQANSYMSWPLIEEAVPTPDFSNHMTTAFTYTVGAGVQRNLTQNCQVGIGYEFADWGHSHLGRADGQTTRRGLALNHLYTNGLLFSISYIS</sequence>
<dbReference type="AlphaFoldDB" id="G9EN95"/>
<protein>
    <recommendedName>
        <fullName evidence="4">Outer membrane protein beta-barrel domain-containing protein</fullName>
    </recommendedName>
</protein>
<dbReference type="SUPFAM" id="SSF56925">
    <property type="entry name" value="OMPA-like"/>
    <property type="match status" value="1"/>
</dbReference>
<evidence type="ECO:0000313" key="2">
    <source>
        <dbReference type="EMBL" id="EHL31256.1"/>
    </source>
</evidence>
<evidence type="ECO:0008006" key="4">
    <source>
        <dbReference type="Google" id="ProtNLM"/>
    </source>
</evidence>
<evidence type="ECO:0000256" key="1">
    <source>
        <dbReference type="SAM" id="SignalP"/>
    </source>
</evidence>
<organism evidence="2 3">
    <name type="scientific">Legionella drancourtii LLAP12</name>
    <dbReference type="NCBI Taxonomy" id="658187"/>
    <lineage>
        <taxon>Bacteria</taxon>
        <taxon>Pseudomonadati</taxon>
        <taxon>Pseudomonadota</taxon>
        <taxon>Gammaproteobacteria</taxon>
        <taxon>Legionellales</taxon>
        <taxon>Legionellaceae</taxon>
        <taxon>Legionella</taxon>
    </lineage>
</organism>
<dbReference type="HOGENOM" id="CLU_085030_0_0_6"/>
<name>G9EN95_9GAMM</name>
<dbReference type="Proteomes" id="UP000002770">
    <property type="component" value="Unassembled WGS sequence"/>
</dbReference>
<feature type="signal peptide" evidence="1">
    <location>
        <begin position="1"/>
        <end position="23"/>
    </location>
</feature>
<evidence type="ECO:0000313" key="3">
    <source>
        <dbReference type="Proteomes" id="UP000002770"/>
    </source>
</evidence>
<dbReference type="EMBL" id="JH413817">
    <property type="protein sequence ID" value="EHL31256.1"/>
    <property type="molecule type" value="Genomic_DNA"/>
</dbReference>
<dbReference type="RefSeq" id="WP_006870647.1">
    <property type="nucleotide sequence ID" value="NZ_JH413817.1"/>
</dbReference>
<dbReference type="InterPro" id="IPR011250">
    <property type="entry name" value="OMP/PagP_B-barrel"/>
</dbReference>
<accession>G9EN95</accession>
<dbReference type="Gene3D" id="2.40.160.20">
    <property type="match status" value="1"/>
</dbReference>
<keyword evidence="1" id="KW-0732">Signal</keyword>
<gene>
    <name evidence="2" type="ORF">LDG_6717</name>
</gene>
<proteinExistence type="predicted"/>
<dbReference type="STRING" id="658187.LDG_6717"/>
<reference evidence="2 3" key="1">
    <citation type="journal article" date="2011" name="BMC Genomics">
        <title>Insight into cross-talk between intra-amoebal pathogens.</title>
        <authorList>
            <person name="Gimenez G."/>
            <person name="Bertelli C."/>
            <person name="Moliner C."/>
            <person name="Robert C."/>
            <person name="Raoult D."/>
            <person name="Fournier P.E."/>
            <person name="Greub G."/>
        </authorList>
    </citation>
    <scope>NUCLEOTIDE SEQUENCE [LARGE SCALE GENOMIC DNA]</scope>
    <source>
        <strain evidence="2 3">LLAP12</strain>
    </source>
</reference>
<dbReference type="eggNOG" id="COG3637">
    <property type="taxonomic scope" value="Bacteria"/>
</dbReference>